<protein>
    <submittedName>
        <fullName evidence="2">Uncharacterized protein</fullName>
    </submittedName>
</protein>
<dbReference type="InParanoid" id="A0A7N2KPR3"/>
<organism evidence="2 3">
    <name type="scientific">Quercus lobata</name>
    <name type="common">Valley oak</name>
    <dbReference type="NCBI Taxonomy" id="97700"/>
    <lineage>
        <taxon>Eukaryota</taxon>
        <taxon>Viridiplantae</taxon>
        <taxon>Streptophyta</taxon>
        <taxon>Embryophyta</taxon>
        <taxon>Tracheophyta</taxon>
        <taxon>Spermatophyta</taxon>
        <taxon>Magnoliopsida</taxon>
        <taxon>eudicotyledons</taxon>
        <taxon>Gunneridae</taxon>
        <taxon>Pentapetalae</taxon>
        <taxon>rosids</taxon>
        <taxon>fabids</taxon>
        <taxon>Fagales</taxon>
        <taxon>Fagaceae</taxon>
        <taxon>Quercus</taxon>
    </lineage>
</organism>
<dbReference type="Gene3D" id="1.20.1250.20">
    <property type="entry name" value="MFS general substrate transporter like domains"/>
    <property type="match status" value="1"/>
</dbReference>
<feature type="transmembrane region" description="Helical" evidence="1">
    <location>
        <begin position="63"/>
        <end position="89"/>
    </location>
</feature>
<reference evidence="2 3" key="1">
    <citation type="journal article" date="2016" name="G3 (Bethesda)">
        <title>First Draft Assembly and Annotation of the Genome of a California Endemic Oak Quercus lobata Nee (Fagaceae).</title>
        <authorList>
            <person name="Sork V.L."/>
            <person name="Fitz-Gibbon S.T."/>
            <person name="Puiu D."/>
            <person name="Crepeau M."/>
            <person name="Gugger P.F."/>
            <person name="Sherman R."/>
            <person name="Stevens K."/>
            <person name="Langley C.H."/>
            <person name="Pellegrini M."/>
            <person name="Salzberg S.L."/>
        </authorList>
    </citation>
    <scope>NUCLEOTIDE SEQUENCE [LARGE SCALE GENOMIC DNA]</scope>
    <source>
        <strain evidence="2 3">cv. SW786</strain>
    </source>
</reference>
<dbReference type="Gramene" id="QL01p036139:mrna">
    <property type="protein sequence ID" value="QL01p036139:mrna"/>
    <property type="gene ID" value="QL01p036139"/>
</dbReference>
<evidence type="ECO:0000313" key="2">
    <source>
        <dbReference type="EnsemblPlants" id="QL01p036139:mrna"/>
    </source>
</evidence>
<proteinExistence type="predicted"/>
<keyword evidence="1" id="KW-0812">Transmembrane</keyword>
<evidence type="ECO:0000313" key="3">
    <source>
        <dbReference type="Proteomes" id="UP000594261"/>
    </source>
</evidence>
<dbReference type="EnsemblPlants" id="QL01p036139:mrna">
    <property type="protein sequence ID" value="QL01p036139:mrna"/>
    <property type="gene ID" value="QL01p036139"/>
</dbReference>
<dbReference type="Proteomes" id="UP000594261">
    <property type="component" value="Chromosome 1"/>
</dbReference>
<dbReference type="InterPro" id="IPR036259">
    <property type="entry name" value="MFS_trans_sf"/>
</dbReference>
<dbReference type="AlphaFoldDB" id="A0A7N2KPR3"/>
<reference evidence="2" key="2">
    <citation type="submission" date="2021-01" db="UniProtKB">
        <authorList>
            <consortium name="EnsemblPlants"/>
        </authorList>
    </citation>
    <scope>IDENTIFICATION</scope>
</reference>
<evidence type="ECO:0000256" key="1">
    <source>
        <dbReference type="SAM" id="Phobius"/>
    </source>
</evidence>
<keyword evidence="1" id="KW-1133">Transmembrane helix</keyword>
<keyword evidence="3" id="KW-1185">Reference proteome</keyword>
<keyword evidence="1" id="KW-0472">Membrane</keyword>
<dbReference type="EMBL" id="LRBV02000001">
    <property type="status" value="NOT_ANNOTATED_CDS"/>
    <property type="molecule type" value="Genomic_DNA"/>
</dbReference>
<sequence>MFLPCTQLYLCLLARPGLVTGLSLGAGGWLINLIVYLIEEFNVKSIDVAQISNVVNGCSLLPVIGAIISDSFLGFFSVILISSVVSMLFKKEEE</sequence>
<accession>A0A7N2KPR3</accession>
<name>A0A7N2KPR3_QUELO</name>